<dbReference type="EMBL" id="JBICBT010000847">
    <property type="protein sequence ID" value="KAL3096903.1"/>
    <property type="molecule type" value="Genomic_DNA"/>
</dbReference>
<proteinExistence type="predicted"/>
<dbReference type="EMBL" id="JBICBT010000902">
    <property type="protein sequence ID" value="KAL3094206.1"/>
    <property type="molecule type" value="Genomic_DNA"/>
</dbReference>
<dbReference type="EMBL" id="JBICBT010000847">
    <property type="protein sequence ID" value="KAL3096907.1"/>
    <property type="molecule type" value="Genomic_DNA"/>
</dbReference>
<evidence type="ECO:0000313" key="7">
    <source>
        <dbReference type="Proteomes" id="UP001620626"/>
    </source>
</evidence>
<evidence type="ECO:0000313" key="1">
    <source>
        <dbReference type="EMBL" id="KAL3073495.1"/>
    </source>
</evidence>
<evidence type="ECO:0000313" key="2">
    <source>
        <dbReference type="EMBL" id="KAL3094206.1"/>
    </source>
</evidence>
<comment type="caution">
    <text evidence="6">The sequence shown here is derived from an EMBL/GenBank/DDBJ whole genome shotgun (WGS) entry which is preliminary data.</text>
</comment>
<keyword evidence="7" id="KW-1185">Reference proteome</keyword>
<dbReference type="AlphaFoldDB" id="A0ABD2M9Q4"/>
<gene>
    <name evidence="6" type="ORF">niasHT_006634</name>
    <name evidence="5" type="ORF">niasHT_019380</name>
    <name evidence="2" type="ORF">niasHT_027068</name>
    <name evidence="3" type="ORF">niasHT_028959</name>
    <name evidence="4" type="ORF">niasHT_028963</name>
    <name evidence="1" type="ORF">niasHT_038633</name>
</gene>
<evidence type="ECO:0000313" key="3">
    <source>
        <dbReference type="EMBL" id="KAL3096903.1"/>
    </source>
</evidence>
<evidence type="ECO:0000313" key="4">
    <source>
        <dbReference type="EMBL" id="KAL3096907.1"/>
    </source>
</evidence>
<dbReference type="EMBL" id="JBICBT010000539">
    <property type="protein sequence ID" value="KAL3110519.1"/>
    <property type="molecule type" value="Genomic_DNA"/>
</dbReference>
<evidence type="ECO:0000313" key="6">
    <source>
        <dbReference type="EMBL" id="KAL3124246.1"/>
    </source>
</evidence>
<accession>A0ABD2M9Q4</accession>
<evidence type="ECO:0000313" key="5">
    <source>
        <dbReference type="EMBL" id="KAL3110519.1"/>
    </source>
</evidence>
<reference evidence="6 7" key="1">
    <citation type="submission" date="2024-10" db="EMBL/GenBank/DDBJ databases">
        <authorList>
            <person name="Kim D."/>
        </authorList>
    </citation>
    <scope>NUCLEOTIDE SEQUENCE [LARGE SCALE GENOMIC DNA]</scope>
    <source>
        <strain evidence="6">BH-2024</strain>
    </source>
</reference>
<dbReference type="EMBL" id="JBICBT010000077">
    <property type="protein sequence ID" value="KAL3124246.1"/>
    <property type="molecule type" value="Genomic_DNA"/>
</dbReference>
<organism evidence="6 7">
    <name type="scientific">Heterodera trifolii</name>
    <dbReference type="NCBI Taxonomy" id="157864"/>
    <lineage>
        <taxon>Eukaryota</taxon>
        <taxon>Metazoa</taxon>
        <taxon>Ecdysozoa</taxon>
        <taxon>Nematoda</taxon>
        <taxon>Chromadorea</taxon>
        <taxon>Rhabditida</taxon>
        <taxon>Tylenchina</taxon>
        <taxon>Tylenchomorpha</taxon>
        <taxon>Tylenchoidea</taxon>
        <taxon>Heteroderidae</taxon>
        <taxon>Heteroderinae</taxon>
        <taxon>Heterodera</taxon>
    </lineage>
</organism>
<sequence length="160" mass="18234">MLHHKCPSVSVFIRYAISGGKSCKWHQQLMPFVSDAVHTQQQQLEQNDAVGGLSMALAEPAALAADDSDGTNVFVRMPSQRHRHPHQQHRLTDPAEQLNQVRIHLRILLHNEYVETRDLVKIVSWADEILQKGINNTPLIDLIERIFPPKARRTWKPNGS</sequence>
<protein>
    <submittedName>
        <fullName evidence="6">Uncharacterized protein</fullName>
    </submittedName>
</protein>
<name>A0ABD2M9Q4_9BILA</name>
<dbReference type="EMBL" id="JBICBT010001317">
    <property type="protein sequence ID" value="KAL3073495.1"/>
    <property type="molecule type" value="Genomic_DNA"/>
</dbReference>
<dbReference type="Proteomes" id="UP001620626">
    <property type="component" value="Unassembled WGS sequence"/>
</dbReference>